<sequence>MSDADREQAPAADPGASYSAPPKVTDARALRALAHPTRVALLEAVAVGGPLTATEAARIVGGSVPNVSYHLRTLAKYGYVVEAEGGSGRERPWKLGNTGIRFDTDAPDPTVSHAAHALGEVLLDRWLSRMRHYESHREQYPADVRAVSDSSQFVVFGTAAEIQEAQAGITDILMRFADRLTDPAQRPEGSTPFEMLVFTHPFETLAPADPEA</sequence>
<gene>
    <name evidence="3" type="ORF">GCM10023335_60130</name>
</gene>
<comment type="caution">
    <text evidence="3">The sequence shown here is derived from an EMBL/GenBank/DDBJ whole genome shotgun (WGS) entry which is preliminary data.</text>
</comment>
<dbReference type="RefSeq" id="WP_345655936.1">
    <property type="nucleotide sequence ID" value="NZ_BAABKB010000028.1"/>
</dbReference>
<feature type="region of interest" description="Disordered" evidence="1">
    <location>
        <begin position="1"/>
        <end position="23"/>
    </location>
</feature>
<proteinExistence type="predicted"/>
<dbReference type="InterPro" id="IPR036388">
    <property type="entry name" value="WH-like_DNA-bd_sf"/>
</dbReference>
<dbReference type="CDD" id="cd00090">
    <property type="entry name" value="HTH_ARSR"/>
    <property type="match status" value="1"/>
</dbReference>
<dbReference type="Gene3D" id="1.10.10.10">
    <property type="entry name" value="Winged helix-like DNA-binding domain superfamily/Winged helix DNA-binding domain"/>
    <property type="match status" value="1"/>
</dbReference>
<dbReference type="SMART" id="SM00418">
    <property type="entry name" value="HTH_ARSR"/>
    <property type="match status" value="1"/>
</dbReference>
<dbReference type="PRINTS" id="PR00778">
    <property type="entry name" value="HTHARSR"/>
</dbReference>
<dbReference type="InterPro" id="IPR036390">
    <property type="entry name" value="WH_DNA-bd_sf"/>
</dbReference>
<evidence type="ECO:0000259" key="2">
    <source>
        <dbReference type="SMART" id="SM00418"/>
    </source>
</evidence>
<dbReference type="Pfam" id="PF12840">
    <property type="entry name" value="HTH_20"/>
    <property type="match status" value="1"/>
</dbReference>
<evidence type="ECO:0000313" key="4">
    <source>
        <dbReference type="Proteomes" id="UP001501759"/>
    </source>
</evidence>
<accession>A0ABP9J9Y2</accession>
<keyword evidence="4" id="KW-1185">Reference proteome</keyword>
<feature type="domain" description="HTH arsR-type" evidence="2">
    <location>
        <begin position="28"/>
        <end position="123"/>
    </location>
</feature>
<name>A0ABP9J9Y2_9ACTN</name>
<evidence type="ECO:0000256" key="1">
    <source>
        <dbReference type="SAM" id="MobiDB-lite"/>
    </source>
</evidence>
<dbReference type="SUPFAM" id="SSF46785">
    <property type="entry name" value="Winged helix' DNA-binding domain"/>
    <property type="match status" value="1"/>
</dbReference>
<dbReference type="EMBL" id="BAABKB010000028">
    <property type="protein sequence ID" value="GAA5025457.1"/>
    <property type="molecule type" value="Genomic_DNA"/>
</dbReference>
<protein>
    <submittedName>
        <fullName evidence="3">Helix-turn-helix domain-containing protein</fullName>
    </submittedName>
</protein>
<dbReference type="Proteomes" id="UP001501759">
    <property type="component" value="Unassembled WGS sequence"/>
</dbReference>
<dbReference type="InterPro" id="IPR011991">
    <property type="entry name" value="ArsR-like_HTH"/>
</dbReference>
<reference evidence="4" key="1">
    <citation type="journal article" date="2019" name="Int. J. Syst. Evol. Microbiol.">
        <title>The Global Catalogue of Microorganisms (GCM) 10K type strain sequencing project: providing services to taxonomists for standard genome sequencing and annotation.</title>
        <authorList>
            <consortium name="The Broad Institute Genomics Platform"/>
            <consortium name="The Broad Institute Genome Sequencing Center for Infectious Disease"/>
            <person name="Wu L."/>
            <person name="Ma J."/>
        </authorList>
    </citation>
    <scope>NUCLEOTIDE SEQUENCE [LARGE SCALE GENOMIC DNA]</scope>
    <source>
        <strain evidence="4">JCM 18409</strain>
    </source>
</reference>
<dbReference type="InterPro" id="IPR001845">
    <property type="entry name" value="HTH_ArsR_DNA-bd_dom"/>
</dbReference>
<organism evidence="3 4">
    <name type="scientific">Streptomyces siamensis</name>
    <dbReference type="NCBI Taxonomy" id="1274986"/>
    <lineage>
        <taxon>Bacteria</taxon>
        <taxon>Bacillati</taxon>
        <taxon>Actinomycetota</taxon>
        <taxon>Actinomycetes</taxon>
        <taxon>Kitasatosporales</taxon>
        <taxon>Streptomycetaceae</taxon>
        <taxon>Streptomyces</taxon>
    </lineage>
</organism>
<evidence type="ECO:0000313" key="3">
    <source>
        <dbReference type="EMBL" id="GAA5025457.1"/>
    </source>
</evidence>